<evidence type="ECO:0000313" key="2">
    <source>
        <dbReference type="EMBL" id="QKE55963.1"/>
    </source>
</evidence>
<dbReference type="Proteomes" id="UP000595519">
    <property type="component" value="Segment"/>
</dbReference>
<sequence>MKKNRYLLSFVTHTGGGLQFTSTVYSAKDVVIGFTAPLIAEIKVKGGVHQEAILLAVSELGLSTDAEFNPPYRPGMDATAAYLHGVRVGLLGEQGDNPYPENSVDAVDFRNGRIAGSSMRENQDPPQDLSPQ</sequence>
<dbReference type="EMBL" id="MT416090">
    <property type="protein sequence ID" value="QKE55963.1"/>
    <property type="molecule type" value="Genomic_DNA"/>
</dbReference>
<gene>
    <name evidence="2" type="ORF">AMP2_gp015</name>
</gene>
<feature type="region of interest" description="Disordered" evidence="1">
    <location>
        <begin position="111"/>
        <end position="132"/>
    </location>
</feature>
<organism evidence="2 3">
    <name type="scientific">Pseudomonas phage vB_Pae_AM.P2</name>
    <dbReference type="NCBI Taxonomy" id="2731695"/>
    <lineage>
        <taxon>Viruses</taxon>
        <taxon>Duplodnaviria</taxon>
        <taxon>Heunggongvirae</taxon>
        <taxon>Uroviricota</taxon>
        <taxon>Caudoviricetes</taxon>
        <taxon>Schitoviridae</taxon>
        <taxon>Migulavirinae</taxon>
        <taxon>Luzseptimavirus</taxon>
        <taxon>Luzseptimavirus KPP21</taxon>
    </lineage>
</organism>
<reference evidence="2 3" key="1">
    <citation type="journal article" date="2021" name="MSphere">
        <title>A Novel N4-Like Bacteriophage Isolated from a Wastewater Source in South India with Activity against Several Multidrug-Resistant Clinical Pseudomonas aeruginosa Isolates.</title>
        <authorList>
            <person name="Menon N.D."/>
            <person name="Kumar M.S."/>
            <person name="Satheesh Babu T.G."/>
            <person name="Bose S."/>
            <person name="Vijayakumar G."/>
            <person name="Baswe M."/>
            <person name="Chatterjee M."/>
            <person name="D'Silva J.R."/>
            <person name="Shetty K."/>
            <person name="Haripriyan J."/>
            <person name="Kumar A."/>
            <person name="Nair S."/>
            <person name="Somanath P."/>
            <person name="Nair B.G."/>
            <person name="Nizet V."/>
            <person name="Kumar G.B."/>
        </authorList>
    </citation>
    <scope>NUCLEOTIDE SEQUENCE [LARGE SCALE GENOMIC DNA]</scope>
</reference>
<protein>
    <submittedName>
        <fullName evidence="2">Uncharacterized protein</fullName>
    </submittedName>
</protein>
<evidence type="ECO:0000313" key="3">
    <source>
        <dbReference type="Proteomes" id="UP000595519"/>
    </source>
</evidence>
<name>A0A7S5W995_9CAUD</name>
<proteinExistence type="predicted"/>
<evidence type="ECO:0000256" key="1">
    <source>
        <dbReference type="SAM" id="MobiDB-lite"/>
    </source>
</evidence>
<accession>A0A7S5W995</accession>